<reference evidence="1" key="1">
    <citation type="journal article" date="2014" name="Int. J. Syst. Evol. Microbiol.">
        <title>Complete genome sequence of Corynebacterium casei LMG S-19264T (=DSM 44701T), isolated from a smear-ripened cheese.</title>
        <authorList>
            <consortium name="US DOE Joint Genome Institute (JGI-PGF)"/>
            <person name="Walter F."/>
            <person name="Albersmeier A."/>
            <person name="Kalinowski J."/>
            <person name="Ruckert C."/>
        </authorList>
    </citation>
    <scope>NUCLEOTIDE SEQUENCE</scope>
    <source>
        <strain evidence="1">JCM 3086</strain>
    </source>
</reference>
<organism evidence="1 2">
    <name type="scientific">Streptomyces brasiliensis</name>
    <dbReference type="NCBI Taxonomy" id="1954"/>
    <lineage>
        <taxon>Bacteria</taxon>
        <taxon>Bacillati</taxon>
        <taxon>Actinomycetota</taxon>
        <taxon>Actinomycetes</taxon>
        <taxon>Kitasatosporales</taxon>
        <taxon>Streptomycetaceae</taxon>
        <taxon>Streptomyces</taxon>
    </lineage>
</organism>
<dbReference type="EMBL" id="BMQA01000064">
    <property type="protein sequence ID" value="GGJ60601.1"/>
    <property type="molecule type" value="Genomic_DNA"/>
</dbReference>
<proteinExistence type="predicted"/>
<evidence type="ECO:0000313" key="2">
    <source>
        <dbReference type="Proteomes" id="UP000657574"/>
    </source>
</evidence>
<evidence type="ECO:0008006" key="3">
    <source>
        <dbReference type="Google" id="ProtNLM"/>
    </source>
</evidence>
<comment type="caution">
    <text evidence="1">The sequence shown here is derived from an EMBL/GenBank/DDBJ whole genome shotgun (WGS) entry which is preliminary data.</text>
</comment>
<name>A0A917P416_9ACTN</name>
<sequence length="167" mass="18056">MVDRDPSDGGVDRGASSRHHAPVSVIIKFFVAPEDEAAAAVVERGPDGVFESLACGNFDIEEALIEWESIFTGRRFEVLAAADEPRVVADPDEGEGPMVLAASAPLQDALTAADQPRLAEVSQLWVRERAAEDKTLDQELATKLLENLAHLARTAGGRDARLYCWMA</sequence>
<accession>A0A917P416</accession>
<keyword evidence="2" id="KW-1185">Reference proteome</keyword>
<dbReference type="AlphaFoldDB" id="A0A917P416"/>
<gene>
    <name evidence="1" type="ORF">GCM10010121_084040</name>
</gene>
<protein>
    <recommendedName>
        <fullName evidence="3">DUF1877 family protein</fullName>
    </recommendedName>
</protein>
<dbReference type="Proteomes" id="UP000657574">
    <property type="component" value="Unassembled WGS sequence"/>
</dbReference>
<evidence type="ECO:0000313" key="1">
    <source>
        <dbReference type="EMBL" id="GGJ60601.1"/>
    </source>
</evidence>
<reference evidence="1" key="2">
    <citation type="submission" date="2020-09" db="EMBL/GenBank/DDBJ databases">
        <authorList>
            <person name="Sun Q."/>
            <person name="Ohkuma M."/>
        </authorList>
    </citation>
    <scope>NUCLEOTIDE SEQUENCE</scope>
    <source>
        <strain evidence="1">JCM 3086</strain>
    </source>
</reference>